<dbReference type="InterPro" id="IPR035595">
    <property type="entry name" value="UDP_glycos_trans_CS"/>
</dbReference>
<dbReference type="AlphaFoldDB" id="A0A2U1M1X9"/>
<name>A0A2U1M1X9_ARTAN</name>
<dbReference type="CDD" id="cd03784">
    <property type="entry name" value="GT1_Gtf-like"/>
    <property type="match status" value="1"/>
</dbReference>
<dbReference type="SUPFAM" id="SSF53756">
    <property type="entry name" value="UDP-Glycosyltransferase/glycogen phosphorylase"/>
    <property type="match status" value="1"/>
</dbReference>
<dbReference type="GO" id="GO:0080043">
    <property type="term" value="F:quercetin 3-O-glucosyltransferase activity"/>
    <property type="evidence" value="ECO:0007669"/>
    <property type="project" value="TreeGrafter"/>
</dbReference>
<sequence>MDSICEQNHQTNVLLVTISIQGHLNPILRLGNTLVSKGLNITLAANDYILKNRPSVPNTIGGVQLQLFSDGLPIEYNRQGNMEHFMDMLGEFGPVNLLALIQSHPRKFSCIIYTPLVPWAADVAAEIGVPSAMLWIQACTVYQIYDRFYNQLDEFPSQSNQNLCVKLPGLPVFVPEELPSFVLPSNRFRMFDNILKEMFHNMHKVQWVLGNSFMEIEKDVIASVNEAGRKFLPVGPIVPPILLGMEGDVDLDNYQSGEESICIEWLNKQEPSSVVYISFGTLLFLSQKQIESIAIGLKHNKRPFLWVIRPTENQNMSELDILEEIKEQGLIVSWSPQTSVLSHTSVGCFLSHCGWNSLLESIAAGVPLIACPEWTDQPTNAKLVTDVWGVGVKLKKSSEGSISGDEVVRCVEEIMSGPRSTEFKKNAAELKLAACRALTDGGSSENNIQMFINEIIASSSSNSIQD</sequence>
<dbReference type="Proteomes" id="UP000245207">
    <property type="component" value="Unassembled WGS sequence"/>
</dbReference>
<dbReference type="InterPro" id="IPR002213">
    <property type="entry name" value="UDP_glucos_trans"/>
</dbReference>
<accession>A0A2U1M1X9</accession>
<keyword evidence="3" id="KW-0328">Glycosyltransferase</keyword>
<comment type="similarity">
    <text evidence="1 3">Belongs to the UDP-glycosyltransferase family.</text>
</comment>
<evidence type="ECO:0000256" key="1">
    <source>
        <dbReference type="ARBA" id="ARBA00009995"/>
    </source>
</evidence>
<proteinExistence type="inferred from homology"/>
<keyword evidence="6" id="KW-1185">Reference proteome</keyword>
<dbReference type="Gene3D" id="3.40.50.2000">
    <property type="entry name" value="Glycogen Phosphorylase B"/>
    <property type="match status" value="2"/>
</dbReference>
<dbReference type="Pfam" id="PF00201">
    <property type="entry name" value="UDPGT"/>
    <property type="match status" value="1"/>
</dbReference>
<dbReference type="EMBL" id="PKPP01006812">
    <property type="protein sequence ID" value="PWA55241.1"/>
    <property type="molecule type" value="Genomic_DNA"/>
</dbReference>
<gene>
    <name evidence="5" type="ORF">CTI12_AA428060</name>
</gene>
<keyword evidence="2 3" id="KW-0808">Transferase</keyword>
<evidence type="ECO:0000256" key="3">
    <source>
        <dbReference type="RuleBase" id="RU003718"/>
    </source>
</evidence>
<dbReference type="GO" id="GO:0080044">
    <property type="term" value="F:quercetin 7-O-glucosyltransferase activity"/>
    <property type="evidence" value="ECO:0007669"/>
    <property type="project" value="TreeGrafter"/>
</dbReference>
<dbReference type="OrthoDB" id="5835829at2759"/>
<organism evidence="5 6">
    <name type="scientific">Artemisia annua</name>
    <name type="common">Sweet wormwood</name>
    <dbReference type="NCBI Taxonomy" id="35608"/>
    <lineage>
        <taxon>Eukaryota</taxon>
        <taxon>Viridiplantae</taxon>
        <taxon>Streptophyta</taxon>
        <taxon>Embryophyta</taxon>
        <taxon>Tracheophyta</taxon>
        <taxon>Spermatophyta</taxon>
        <taxon>Magnoliopsida</taxon>
        <taxon>eudicotyledons</taxon>
        <taxon>Gunneridae</taxon>
        <taxon>Pentapetalae</taxon>
        <taxon>asterids</taxon>
        <taxon>campanulids</taxon>
        <taxon>Asterales</taxon>
        <taxon>Asteraceae</taxon>
        <taxon>Asteroideae</taxon>
        <taxon>Anthemideae</taxon>
        <taxon>Artemisiinae</taxon>
        <taxon>Artemisia</taxon>
    </lineage>
</organism>
<evidence type="ECO:0000256" key="4">
    <source>
        <dbReference type="RuleBase" id="RU362057"/>
    </source>
</evidence>
<dbReference type="STRING" id="35608.A0A2U1M1X9"/>
<protein>
    <recommendedName>
        <fullName evidence="4">Glycosyltransferase</fullName>
        <ecNumber evidence="4">2.4.1.-</ecNumber>
    </recommendedName>
</protein>
<evidence type="ECO:0000256" key="2">
    <source>
        <dbReference type="ARBA" id="ARBA00022679"/>
    </source>
</evidence>
<dbReference type="PROSITE" id="PS00375">
    <property type="entry name" value="UDPGT"/>
    <property type="match status" value="1"/>
</dbReference>
<evidence type="ECO:0000313" key="6">
    <source>
        <dbReference type="Proteomes" id="UP000245207"/>
    </source>
</evidence>
<dbReference type="PANTHER" id="PTHR11926:SF1441">
    <property type="entry name" value="GLYCOSYLTRANSFERASE"/>
    <property type="match status" value="1"/>
</dbReference>
<dbReference type="EC" id="2.4.1.-" evidence="4"/>
<evidence type="ECO:0000313" key="5">
    <source>
        <dbReference type="EMBL" id="PWA55241.1"/>
    </source>
</evidence>
<dbReference type="FunFam" id="3.40.50.2000:FF:000019">
    <property type="entry name" value="Glycosyltransferase"/>
    <property type="match status" value="1"/>
</dbReference>
<comment type="caution">
    <text evidence="5">The sequence shown here is derived from an EMBL/GenBank/DDBJ whole genome shotgun (WGS) entry which is preliminary data.</text>
</comment>
<dbReference type="PANTHER" id="PTHR11926">
    <property type="entry name" value="GLUCOSYL/GLUCURONOSYL TRANSFERASES"/>
    <property type="match status" value="1"/>
</dbReference>
<reference evidence="5 6" key="1">
    <citation type="journal article" date="2018" name="Mol. Plant">
        <title>The genome of Artemisia annua provides insight into the evolution of Asteraceae family and artemisinin biosynthesis.</title>
        <authorList>
            <person name="Shen Q."/>
            <person name="Zhang L."/>
            <person name="Liao Z."/>
            <person name="Wang S."/>
            <person name="Yan T."/>
            <person name="Shi P."/>
            <person name="Liu M."/>
            <person name="Fu X."/>
            <person name="Pan Q."/>
            <person name="Wang Y."/>
            <person name="Lv Z."/>
            <person name="Lu X."/>
            <person name="Zhang F."/>
            <person name="Jiang W."/>
            <person name="Ma Y."/>
            <person name="Chen M."/>
            <person name="Hao X."/>
            <person name="Li L."/>
            <person name="Tang Y."/>
            <person name="Lv G."/>
            <person name="Zhou Y."/>
            <person name="Sun X."/>
            <person name="Brodelius P.E."/>
            <person name="Rose J.K.C."/>
            <person name="Tang K."/>
        </authorList>
    </citation>
    <scope>NUCLEOTIDE SEQUENCE [LARGE SCALE GENOMIC DNA]</scope>
    <source>
        <strain evidence="6">cv. Huhao1</strain>
        <tissue evidence="5">Leaf</tissue>
    </source>
</reference>